<dbReference type="PANTHER" id="PTHR39966">
    <property type="entry name" value="BLL2471 PROTEIN-RELATED"/>
    <property type="match status" value="1"/>
</dbReference>
<dbReference type="GO" id="GO:0005886">
    <property type="term" value="C:plasma membrane"/>
    <property type="evidence" value="ECO:0007669"/>
    <property type="project" value="TreeGrafter"/>
</dbReference>
<dbReference type="InterPro" id="IPR012312">
    <property type="entry name" value="Hemerythrin-like"/>
</dbReference>
<sequence length="187" mass="21287">MKRDITQRLKDEHQLILRMLALLEQNAKRTEEGTFKNYRFYLDGVDFIRNYADRFHHAKEEDVLFEALVANGMPKANSPVAAMLMEHDLGRAFVKGMEEAATRALAGEAGQEEAIVANARGYLELLRDHIAKEDDILYPLAERVLPEEMREDIVAGYRAAEEKSAAGFEAHYRSVVEKYEAEAKNQA</sequence>
<dbReference type="KEGG" id="gbn:GEOBRER4_11830"/>
<organism evidence="2 3">
    <name type="scientific">Citrifermentans bremense</name>
    <dbReference type="NCBI Taxonomy" id="60035"/>
    <lineage>
        <taxon>Bacteria</taxon>
        <taxon>Pseudomonadati</taxon>
        <taxon>Thermodesulfobacteriota</taxon>
        <taxon>Desulfuromonadia</taxon>
        <taxon>Geobacterales</taxon>
        <taxon>Geobacteraceae</taxon>
        <taxon>Citrifermentans</taxon>
    </lineage>
</organism>
<dbReference type="Gene3D" id="1.20.120.520">
    <property type="entry name" value="nmb1532 protein domain like"/>
    <property type="match status" value="1"/>
</dbReference>
<dbReference type="AlphaFoldDB" id="A0A6S6LXV0"/>
<dbReference type="CDD" id="cd12108">
    <property type="entry name" value="Hr-like"/>
    <property type="match status" value="1"/>
</dbReference>
<dbReference type="Pfam" id="PF01814">
    <property type="entry name" value="Hemerythrin"/>
    <property type="match status" value="1"/>
</dbReference>
<feature type="domain" description="Hemerythrin-like" evidence="1">
    <location>
        <begin position="5"/>
        <end position="141"/>
    </location>
</feature>
<proteinExistence type="predicted"/>
<name>A0A6S6LXV0_9BACT</name>
<evidence type="ECO:0000313" key="2">
    <source>
        <dbReference type="EMBL" id="BCG46433.1"/>
    </source>
</evidence>
<evidence type="ECO:0000313" key="3">
    <source>
        <dbReference type="Proteomes" id="UP000515472"/>
    </source>
</evidence>
<dbReference type="Proteomes" id="UP000515472">
    <property type="component" value="Chromosome"/>
</dbReference>
<keyword evidence="3" id="KW-1185">Reference proteome</keyword>
<dbReference type="RefSeq" id="WP_085813371.1">
    <property type="nucleotide sequence ID" value="NZ_AP023213.1"/>
</dbReference>
<reference evidence="2 3" key="1">
    <citation type="submission" date="2020-06" db="EMBL/GenBank/DDBJ databases">
        <title>Interaction of electrochemicaly active bacteria, Geobacter bremensis R4 on different carbon anode.</title>
        <authorList>
            <person name="Meng L."/>
            <person name="Yoshida N."/>
        </authorList>
    </citation>
    <scope>NUCLEOTIDE SEQUENCE [LARGE SCALE GENOMIC DNA]</scope>
    <source>
        <strain evidence="2 3">R4</strain>
    </source>
</reference>
<gene>
    <name evidence="2" type="ORF">GEOBRER4_n1229</name>
</gene>
<evidence type="ECO:0000259" key="1">
    <source>
        <dbReference type="Pfam" id="PF01814"/>
    </source>
</evidence>
<protein>
    <submittedName>
        <fullName evidence="2">Repair of Iron Centers di-iron protein</fullName>
    </submittedName>
</protein>
<accession>A0A6S6LXV0</accession>
<dbReference type="PANTHER" id="PTHR39966:SF1">
    <property type="entry name" value="HEMERYTHRIN-LIKE DOMAIN-CONTAINING PROTEIN"/>
    <property type="match status" value="1"/>
</dbReference>
<dbReference type="EMBL" id="AP023213">
    <property type="protein sequence ID" value="BCG46433.1"/>
    <property type="molecule type" value="Genomic_DNA"/>
</dbReference>